<gene>
    <name evidence="6" type="ORF">FHL05_06530</name>
    <name evidence="5" type="ORF">FHL06_02115</name>
</gene>
<dbReference type="InterPro" id="IPR001034">
    <property type="entry name" value="DeoR_HTH"/>
</dbReference>
<dbReference type="InterPro" id="IPR018356">
    <property type="entry name" value="Tscrpt_reg_HTH_DeoR_CS"/>
</dbReference>
<evidence type="ECO:0000256" key="2">
    <source>
        <dbReference type="ARBA" id="ARBA00023125"/>
    </source>
</evidence>
<dbReference type="OrthoDB" id="9798651at2"/>
<dbReference type="PANTHER" id="PTHR30363">
    <property type="entry name" value="HTH-TYPE TRANSCRIPTIONAL REGULATOR SRLR-RELATED"/>
    <property type="match status" value="1"/>
</dbReference>
<dbReference type="InterPro" id="IPR036390">
    <property type="entry name" value="WH_DNA-bd_sf"/>
</dbReference>
<dbReference type="SUPFAM" id="SSF46785">
    <property type="entry name" value="Winged helix' DNA-binding domain"/>
    <property type="match status" value="1"/>
</dbReference>
<keyword evidence="2" id="KW-0238">DNA-binding</keyword>
<dbReference type="GO" id="GO:0003700">
    <property type="term" value="F:DNA-binding transcription factor activity"/>
    <property type="evidence" value="ECO:0007669"/>
    <property type="project" value="InterPro"/>
</dbReference>
<evidence type="ECO:0000313" key="8">
    <source>
        <dbReference type="Proteomes" id="UP000414364"/>
    </source>
</evidence>
<protein>
    <submittedName>
        <fullName evidence="6">DeoR/GlpR transcriptional regulator</fullName>
    </submittedName>
</protein>
<proteinExistence type="predicted"/>
<dbReference type="AlphaFoldDB" id="A0A5P0ZXL4"/>
<reference evidence="7 8" key="1">
    <citation type="journal article" date="2019" name="Syst. Appl. Microbiol.">
        <title>Polyphasic characterization of two novel Lactobacillus spp. isolated from blown salami packages: Description of Lactobacillus halodurans sp. nov. and Lactobacillus salsicarnum sp. nov.</title>
        <authorList>
            <person name="Schuster J.A."/>
            <person name="Klingl A."/>
            <person name="Vogel R.F."/>
            <person name="Ehrmann M.A."/>
        </authorList>
    </citation>
    <scope>NUCLEOTIDE SEQUENCE [LARGE SCALE GENOMIC DNA]</scope>
    <source>
        <strain evidence="6 7">TMW 1.1920</strain>
        <strain evidence="5 8">TMW 1.2172</strain>
    </source>
</reference>
<dbReference type="InterPro" id="IPR014036">
    <property type="entry name" value="DeoR-like_C"/>
</dbReference>
<dbReference type="Pfam" id="PF00455">
    <property type="entry name" value="DeoRC"/>
    <property type="match status" value="1"/>
</dbReference>
<evidence type="ECO:0000256" key="3">
    <source>
        <dbReference type="ARBA" id="ARBA00023163"/>
    </source>
</evidence>
<sequence length="257" mass="28859">MIPREKREAQIMEKLESDGWLSTKQIADYFNVAFDTARRDILHLTSTGQALRVHGGIMVNTENEVPEFLNRKHILSPVKSEMAKIAASYILPGRLYFIGSSTTLVQLCDLLGQVDTTIVTHGIDNAEHLMANKFPKIELLGGVVDRINRYASSLDTLVRLNDFVFDGVFIGASRITDEGDITVMGKADAAILRKAIQRGKKIVLVTQEYKFTTTKTSPYVVTNCQQVDVLITDKELNPKFKTYFRDSAVFRVIKNSK</sequence>
<keyword evidence="7" id="KW-1185">Reference proteome</keyword>
<dbReference type="EMBL" id="VDFO01000021">
    <property type="protein sequence ID" value="MQS97542.1"/>
    <property type="molecule type" value="Genomic_DNA"/>
</dbReference>
<dbReference type="SMART" id="SM01134">
    <property type="entry name" value="DeoRC"/>
    <property type="match status" value="1"/>
</dbReference>
<organism evidence="6 7">
    <name type="scientific">Companilactobacillus halodurans</name>
    <dbReference type="NCBI Taxonomy" id="2584183"/>
    <lineage>
        <taxon>Bacteria</taxon>
        <taxon>Bacillati</taxon>
        <taxon>Bacillota</taxon>
        <taxon>Bacilli</taxon>
        <taxon>Lactobacillales</taxon>
        <taxon>Lactobacillaceae</taxon>
        <taxon>Companilactobacillus</taxon>
    </lineage>
</organism>
<accession>A0A5P0ZXL4</accession>
<evidence type="ECO:0000256" key="1">
    <source>
        <dbReference type="ARBA" id="ARBA00023015"/>
    </source>
</evidence>
<dbReference type="Proteomes" id="UP000371423">
    <property type="component" value="Unassembled WGS sequence"/>
</dbReference>
<keyword evidence="1" id="KW-0805">Transcription regulation</keyword>
<name>A0A5P0ZXL4_9LACO</name>
<evidence type="ECO:0000313" key="7">
    <source>
        <dbReference type="Proteomes" id="UP000371423"/>
    </source>
</evidence>
<dbReference type="SUPFAM" id="SSF100950">
    <property type="entry name" value="NagB/RpiA/CoA transferase-like"/>
    <property type="match status" value="1"/>
</dbReference>
<dbReference type="PROSITE" id="PS51000">
    <property type="entry name" value="HTH_DEOR_2"/>
    <property type="match status" value="1"/>
</dbReference>
<comment type="caution">
    <text evidence="6">The sequence shown here is derived from an EMBL/GenBank/DDBJ whole genome shotgun (WGS) entry which is preliminary data.</text>
</comment>
<dbReference type="InterPro" id="IPR037171">
    <property type="entry name" value="NagB/RpiA_transferase-like"/>
</dbReference>
<dbReference type="Pfam" id="PF08220">
    <property type="entry name" value="HTH_DeoR"/>
    <property type="match status" value="1"/>
</dbReference>
<dbReference type="PROSITE" id="PS00894">
    <property type="entry name" value="HTH_DEOR_1"/>
    <property type="match status" value="1"/>
</dbReference>
<dbReference type="RefSeq" id="WP_153384604.1">
    <property type="nucleotide sequence ID" value="NZ_VDFO01000021.1"/>
</dbReference>
<evidence type="ECO:0000313" key="6">
    <source>
        <dbReference type="EMBL" id="MQS97542.1"/>
    </source>
</evidence>
<dbReference type="PANTHER" id="PTHR30363:SF51">
    <property type="entry name" value="HTH-TYPE TRANSCRIPTIONAL REPRESSOR GLCR"/>
    <property type="match status" value="1"/>
</dbReference>
<keyword evidence="3" id="KW-0804">Transcription</keyword>
<evidence type="ECO:0000259" key="4">
    <source>
        <dbReference type="PROSITE" id="PS51000"/>
    </source>
</evidence>
<dbReference type="InterPro" id="IPR050313">
    <property type="entry name" value="Carb_Metab_HTH_regulators"/>
</dbReference>
<dbReference type="SMART" id="SM00420">
    <property type="entry name" value="HTH_DEOR"/>
    <property type="match status" value="1"/>
</dbReference>
<dbReference type="Proteomes" id="UP000414364">
    <property type="component" value="Unassembled WGS sequence"/>
</dbReference>
<feature type="domain" description="HTH deoR-type" evidence="4">
    <location>
        <begin position="4"/>
        <end position="59"/>
    </location>
</feature>
<evidence type="ECO:0000313" key="5">
    <source>
        <dbReference type="EMBL" id="MQS75192.1"/>
    </source>
</evidence>
<dbReference type="GO" id="GO:0003677">
    <property type="term" value="F:DNA binding"/>
    <property type="evidence" value="ECO:0007669"/>
    <property type="project" value="UniProtKB-KW"/>
</dbReference>
<dbReference type="EMBL" id="VDFP01000002">
    <property type="protein sequence ID" value="MQS75192.1"/>
    <property type="molecule type" value="Genomic_DNA"/>
</dbReference>